<comment type="caution">
    <text evidence="1">The sequence shown here is derived from an EMBL/GenBank/DDBJ whole genome shotgun (WGS) entry which is preliminary data.</text>
</comment>
<name>A0ABU2ZRM4_9ALTE</name>
<gene>
    <name evidence="1" type="ORF">RM552_08965</name>
</gene>
<organism evidence="1 2">
    <name type="scientific">Glaciecola petra</name>
    <dbReference type="NCBI Taxonomy" id="3075602"/>
    <lineage>
        <taxon>Bacteria</taxon>
        <taxon>Pseudomonadati</taxon>
        <taxon>Pseudomonadota</taxon>
        <taxon>Gammaproteobacteria</taxon>
        <taxon>Alteromonadales</taxon>
        <taxon>Alteromonadaceae</taxon>
        <taxon>Glaciecola</taxon>
    </lineage>
</organism>
<keyword evidence="2" id="KW-1185">Reference proteome</keyword>
<proteinExistence type="predicted"/>
<reference evidence="1 2" key="1">
    <citation type="submission" date="2023-09" db="EMBL/GenBank/DDBJ databases">
        <authorList>
            <person name="Rey-Velasco X."/>
        </authorList>
    </citation>
    <scope>NUCLEOTIDE SEQUENCE [LARGE SCALE GENOMIC DNA]</scope>
    <source>
        <strain evidence="1 2">P117</strain>
    </source>
</reference>
<dbReference type="EMBL" id="JAVRHX010000002">
    <property type="protein sequence ID" value="MDT0594969.1"/>
    <property type="molecule type" value="Genomic_DNA"/>
</dbReference>
<evidence type="ECO:0000313" key="1">
    <source>
        <dbReference type="EMBL" id="MDT0594969.1"/>
    </source>
</evidence>
<sequence>MAVQSSGLSKSRWVSKLVKEKINNEWPDLVREMAGTWDNFHI</sequence>
<dbReference type="RefSeq" id="WP_311368488.1">
    <property type="nucleotide sequence ID" value="NZ_JAVRHX010000002.1"/>
</dbReference>
<evidence type="ECO:0000313" key="2">
    <source>
        <dbReference type="Proteomes" id="UP001253545"/>
    </source>
</evidence>
<protein>
    <submittedName>
        <fullName evidence="1">Uncharacterized protein</fullName>
    </submittedName>
</protein>
<accession>A0ABU2ZRM4</accession>
<dbReference type="Proteomes" id="UP001253545">
    <property type="component" value="Unassembled WGS sequence"/>
</dbReference>